<name>A0A915AY27_PARUN</name>
<dbReference type="AlphaFoldDB" id="A0A915AY27"/>
<organism evidence="1 2">
    <name type="scientific">Parascaris univalens</name>
    <name type="common">Nematode worm</name>
    <dbReference type="NCBI Taxonomy" id="6257"/>
    <lineage>
        <taxon>Eukaryota</taxon>
        <taxon>Metazoa</taxon>
        <taxon>Ecdysozoa</taxon>
        <taxon>Nematoda</taxon>
        <taxon>Chromadorea</taxon>
        <taxon>Rhabditida</taxon>
        <taxon>Spirurina</taxon>
        <taxon>Ascaridomorpha</taxon>
        <taxon>Ascaridoidea</taxon>
        <taxon>Ascarididae</taxon>
        <taxon>Parascaris</taxon>
    </lineage>
</organism>
<proteinExistence type="predicted"/>
<keyword evidence="1" id="KW-1185">Reference proteome</keyword>
<dbReference type="Proteomes" id="UP000887569">
    <property type="component" value="Unplaced"/>
</dbReference>
<dbReference type="WBParaSite" id="PgR018_g074_t01">
    <property type="protein sequence ID" value="PgR018_g074_t01"/>
    <property type="gene ID" value="PgR018_g074"/>
</dbReference>
<evidence type="ECO:0000313" key="2">
    <source>
        <dbReference type="WBParaSite" id="PgR018_g074_t01"/>
    </source>
</evidence>
<protein>
    <submittedName>
        <fullName evidence="2">Uncharacterized protein</fullName>
    </submittedName>
</protein>
<evidence type="ECO:0000313" key="1">
    <source>
        <dbReference type="Proteomes" id="UP000887569"/>
    </source>
</evidence>
<reference evidence="2" key="1">
    <citation type="submission" date="2022-11" db="UniProtKB">
        <authorList>
            <consortium name="WormBaseParasite"/>
        </authorList>
    </citation>
    <scope>IDENTIFICATION</scope>
</reference>
<sequence length="145" mass="16698">MDCAAGECINYSMVVSCMPYWTVLSSDRSFRKTAFVMSVLECCKCGLLESDSIFVTFAGTTAIYNEPLSHCVFLNWDIRKVRRWYMMEVFKKIFWCARVALFAQVAFEPQVVISHTCFNVHRVVGEMWLSSDARVHGANIVWLKI</sequence>
<accession>A0A915AY27</accession>